<protein>
    <submittedName>
        <fullName evidence="2">Uncharacterized protein</fullName>
    </submittedName>
</protein>
<organism evidence="2 3">
    <name type="scientific">Deinandra increscens subsp. villosa</name>
    <dbReference type="NCBI Taxonomy" id="3103831"/>
    <lineage>
        <taxon>Eukaryota</taxon>
        <taxon>Viridiplantae</taxon>
        <taxon>Streptophyta</taxon>
        <taxon>Embryophyta</taxon>
        <taxon>Tracheophyta</taxon>
        <taxon>Spermatophyta</taxon>
        <taxon>Magnoliopsida</taxon>
        <taxon>eudicotyledons</taxon>
        <taxon>Gunneridae</taxon>
        <taxon>Pentapetalae</taxon>
        <taxon>asterids</taxon>
        <taxon>campanulids</taxon>
        <taxon>Asterales</taxon>
        <taxon>Asteraceae</taxon>
        <taxon>Asteroideae</taxon>
        <taxon>Heliantheae alliance</taxon>
        <taxon>Madieae</taxon>
        <taxon>Madiinae</taxon>
        <taxon>Deinandra</taxon>
    </lineage>
</organism>
<name>A0AAP0GN48_9ASTR</name>
<dbReference type="PANTHER" id="PTHR47652">
    <property type="entry name" value="MITOCHONDRIAL IMPORT INNER MEMBRANE TRANSLOCASE SUBUNIT TIM44"/>
    <property type="match status" value="1"/>
</dbReference>
<accession>A0AAP0GN48</accession>
<dbReference type="PANTHER" id="PTHR47652:SF3">
    <property type="entry name" value="MITOCHONDRIAL IMPORT INNER MEMBRANE TRANSLOCASE SUBUNIT TIM44"/>
    <property type="match status" value="1"/>
</dbReference>
<dbReference type="Proteomes" id="UP001408789">
    <property type="component" value="Unassembled WGS sequence"/>
</dbReference>
<evidence type="ECO:0000256" key="1">
    <source>
        <dbReference type="SAM" id="Phobius"/>
    </source>
</evidence>
<comment type="caution">
    <text evidence="2">The sequence shown here is derived from an EMBL/GenBank/DDBJ whole genome shotgun (WGS) entry which is preliminary data.</text>
</comment>
<feature type="transmembrane region" description="Helical" evidence="1">
    <location>
        <begin position="49"/>
        <end position="69"/>
    </location>
</feature>
<keyword evidence="1" id="KW-0472">Membrane</keyword>
<dbReference type="AlphaFoldDB" id="A0AAP0GN48"/>
<evidence type="ECO:0000313" key="3">
    <source>
        <dbReference type="Proteomes" id="UP001408789"/>
    </source>
</evidence>
<keyword evidence="1" id="KW-0812">Transmembrane</keyword>
<sequence length="79" mass="8852">MMEGMMEDAVKDGMMDGMMDGGSAKVVKTTSVAEERRDVWRLNEKLKRLNAYSSALNLSTLVVLTWHIAYMGQLLQAAR</sequence>
<evidence type="ECO:0000313" key="2">
    <source>
        <dbReference type="EMBL" id="KAK9054269.1"/>
    </source>
</evidence>
<reference evidence="2 3" key="1">
    <citation type="submission" date="2024-04" db="EMBL/GenBank/DDBJ databases">
        <title>The reference genome of an endangered Asteraceae, Deinandra increscens subsp. villosa, native to the Central Coast of California.</title>
        <authorList>
            <person name="Guilliams M."/>
            <person name="Hasenstab-Lehman K."/>
            <person name="Meyer R."/>
            <person name="Mcevoy S."/>
        </authorList>
    </citation>
    <scope>NUCLEOTIDE SEQUENCE [LARGE SCALE GENOMIC DNA]</scope>
    <source>
        <tissue evidence="2">Leaf</tissue>
    </source>
</reference>
<gene>
    <name evidence="2" type="ORF">SSX86_025347</name>
</gene>
<proteinExistence type="predicted"/>
<keyword evidence="3" id="KW-1185">Reference proteome</keyword>
<dbReference type="EMBL" id="JBCNJP010000025">
    <property type="protein sequence ID" value="KAK9054269.1"/>
    <property type="molecule type" value="Genomic_DNA"/>
</dbReference>
<keyword evidence="1" id="KW-1133">Transmembrane helix</keyword>